<name>A0AAD7T234_9TELE</name>
<dbReference type="SUPFAM" id="SSF48403">
    <property type="entry name" value="Ankyrin repeat"/>
    <property type="match status" value="1"/>
</dbReference>
<sequence>MKLNPQQAPLYGECLLTVQLCDEERLDDEEDVEFYLLFSGTTQRHLTSTLRISHVTLQAICPAHDCCESVQVTLCSAKPGQSVDTLAEERFQFVQDLAFDMAQFLVSTAGQDDGLEGALLLDECRIPLRECERLDESLALALRHLTLPEGWSVLGTELAKDTIPAPQETLLHFAARRGLRRVAVFLLQQPGGREALRVPNKQGVTPASVAEDKGHYHIQQLLTPEEPVPWTGPEALLRLPDGRVVRHHPRLNTYTLTACATASGPPPSLQRDVDELRRLIHCHAVRKGASSSWTPRECGGRLGTVTEESGLEQSEWDSLVATEQRSEGDREECVVWLSPAADHASEAEPDRSPDDGEVGEGRVFVGTAAERNRGWGSLPFL</sequence>
<comment type="caution">
    <text evidence="2">The sequence shown here is derived from an EMBL/GenBank/DDBJ whole genome shotgun (WGS) entry which is preliminary data.</text>
</comment>
<organism evidence="2 3">
    <name type="scientific">Aldrovandia affinis</name>
    <dbReference type="NCBI Taxonomy" id="143900"/>
    <lineage>
        <taxon>Eukaryota</taxon>
        <taxon>Metazoa</taxon>
        <taxon>Chordata</taxon>
        <taxon>Craniata</taxon>
        <taxon>Vertebrata</taxon>
        <taxon>Euteleostomi</taxon>
        <taxon>Actinopterygii</taxon>
        <taxon>Neopterygii</taxon>
        <taxon>Teleostei</taxon>
        <taxon>Notacanthiformes</taxon>
        <taxon>Halosauridae</taxon>
        <taxon>Aldrovandia</taxon>
    </lineage>
</organism>
<keyword evidence="3" id="KW-1185">Reference proteome</keyword>
<gene>
    <name evidence="2" type="ORF">AAFF_G00105100</name>
</gene>
<protein>
    <submittedName>
        <fullName evidence="2">Uncharacterized protein</fullName>
    </submittedName>
</protein>
<dbReference type="GO" id="GO:0016020">
    <property type="term" value="C:membrane"/>
    <property type="evidence" value="ECO:0007669"/>
    <property type="project" value="TreeGrafter"/>
</dbReference>
<dbReference type="InterPro" id="IPR036770">
    <property type="entry name" value="Ankyrin_rpt-contain_sf"/>
</dbReference>
<feature type="region of interest" description="Disordered" evidence="1">
    <location>
        <begin position="340"/>
        <end position="366"/>
    </location>
</feature>
<proteinExistence type="predicted"/>
<dbReference type="GO" id="GO:0043123">
    <property type="term" value="P:positive regulation of canonical NF-kappaB signal transduction"/>
    <property type="evidence" value="ECO:0007669"/>
    <property type="project" value="TreeGrafter"/>
</dbReference>
<evidence type="ECO:0000256" key="1">
    <source>
        <dbReference type="SAM" id="MobiDB-lite"/>
    </source>
</evidence>
<reference evidence="2" key="1">
    <citation type="journal article" date="2023" name="Science">
        <title>Genome structures resolve the early diversification of teleost fishes.</title>
        <authorList>
            <person name="Parey E."/>
            <person name="Louis A."/>
            <person name="Montfort J."/>
            <person name="Bouchez O."/>
            <person name="Roques C."/>
            <person name="Iampietro C."/>
            <person name="Lluch J."/>
            <person name="Castinel A."/>
            <person name="Donnadieu C."/>
            <person name="Desvignes T."/>
            <person name="Floi Bucao C."/>
            <person name="Jouanno E."/>
            <person name="Wen M."/>
            <person name="Mejri S."/>
            <person name="Dirks R."/>
            <person name="Jansen H."/>
            <person name="Henkel C."/>
            <person name="Chen W.J."/>
            <person name="Zahm M."/>
            <person name="Cabau C."/>
            <person name="Klopp C."/>
            <person name="Thompson A.W."/>
            <person name="Robinson-Rechavi M."/>
            <person name="Braasch I."/>
            <person name="Lecointre G."/>
            <person name="Bobe J."/>
            <person name="Postlethwait J.H."/>
            <person name="Berthelot C."/>
            <person name="Roest Crollius H."/>
            <person name="Guiguen Y."/>
        </authorList>
    </citation>
    <scope>NUCLEOTIDE SEQUENCE</scope>
    <source>
        <strain evidence="2">NC1722</strain>
    </source>
</reference>
<dbReference type="PANTHER" id="PTHR13944:SF18">
    <property type="entry name" value="A-KINASE ANCHOR PROTEIN 13"/>
    <property type="match status" value="1"/>
</dbReference>
<dbReference type="GO" id="GO:0035023">
    <property type="term" value="P:regulation of Rho protein signal transduction"/>
    <property type="evidence" value="ECO:0007669"/>
    <property type="project" value="TreeGrafter"/>
</dbReference>
<dbReference type="AlphaFoldDB" id="A0AAD7T234"/>
<dbReference type="GO" id="GO:0015629">
    <property type="term" value="C:actin cytoskeleton"/>
    <property type="evidence" value="ECO:0007669"/>
    <property type="project" value="TreeGrafter"/>
</dbReference>
<accession>A0AAD7T234</accession>
<dbReference type="GO" id="GO:0005078">
    <property type="term" value="F:MAP-kinase scaffold activity"/>
    <property type="evidence" value="ECO:0007669"/>
    <property type="project" value="TreeGrafter"/>
</dbReference>
<evidence type="ECO:0000313" key="3">
    <source>
        <dbReference type="Proteomes" id="UP001221898"/>
    </source>
</evidence>
<dbReference type="InterPro" id="IPR051632">
    <property type="entry name" value="Rho_GEF"/>
</dbReference>
<dbReference type="Proteomes" id="UP001221898">
    <property type="component" value="Unassembled WGS sequence"/>
</dbReference>
<dbReference type="PANTHER" id="PTHR13944">
    <property type="entry name" value="AGAP007712-PA"/>
    <property type="match status" value="1"/>
</dbReference>
<feature type="compositionally biased region" description="Basic and acidic residues" evidence="1">
    <location>
        <begin position="343"/>
        <end position="354"/>
    </location>
</feature>
<dbReference type="Gene3D" id="1.25.40.20">
    <property type="entry name" value="Ankyrin repeat-containing domain"/>
    <property type="match status" value="1"/>
</dbReference>
<evidence type="ECO:0000313" key="2">
    <source>
        <dbReference type="EMBL" id="KAJ8412928.1"/>
    </source>
</evidence>
<dbReference type="GO" id="GO:0071875">
    <property type="term" value="P:adrenergic receptor signaling pathway"/>
    <property type="evidence" value="ECO:0007669"/>
    <property type="project" value="TreeGrafter"/>
</dbReference>
<dbReference type="EMBL" id="JAINUG010000017">
    <property type="protein sequence ID" value="KAJ8412928.1"/>
    <property type="molecule type" value="Genomic_DNA"/>
</dbReference>